<dbReference type="Proteomes" id="UP000182624">
    <property type="component" value="Unassembled WGS sequence"/>
</dbReference>
<sequence>MWLKYSLDKDFLPAHIHIMPSVGEAPTNLHNISSRLIIDNPAVQFTTDAKAGLYNQYSDEDYAKMLQAYSSSKNLHLPSIFSGPLPSLADLLLH</sequence>
<proteinExistence type="predicted"/>
<keyword evidence="2" id="KW-1185">Reference proteome</keyword>
<dbReference type="EMBL" id="FOXO01000025">
    <property type="protein sequence ID" value="SFQ23301.1"/>
    <property type="molecule type" value="Genomic_DNA"/>
</dbReference>
<organism evidence="1 2">
    <name type="scientific">Butyrivibrio proteoclasticus</name>
    <dbReference type="NCBI Taxonomy" id="43305"/>
    <lineage>
        <taxon>Bacteria</taxon>
        <taxon>Bacillati</taxon>
        <taxon>Bacillota</taxon>
        <taxon>Clostridia</taxon>
        <taxon>Lachnospirales</taxon>
        <taxon>Lachnospiraceae</taxon>
        <taxon>Butyrivibrio</taxon>
    </lineage>
</organism>
<protein>
    <submittedName>
        <fullName evidence="1">Uncharacterized protein</fullName>
    </submittedName>
</protein>
<reference evidence="2" key="1">
    <citation type="submission" date="2016-10" db="EMBL/GenBank/DDBJ databases">
        <authorList>
            <person name="Varghese N."/>
            <person name="Submissions S."/>
        </authorList>
    </citation>
    <scope>NUCLEOTIDE SEQUENCE [LARGE SCALE GENOMIC DNA]</scope>
    <source>
        <strain evidence="2">P18</strain>
    </source>
</reference>
<evidence type="ECO:0000313" key="2">
    <source>
        <dbReference type="Proteomes" id="UP000182624"/>
    </source>
</evidence>
<dbReference type="RefSeq" id="WP_074890426.1">
    <property type="nucleotide sequence ID" value="NZ_FOXO01000025.1"/>
</dbReference>
<gene>
    <name evidence="1" type="ORF">SAMN04487928_12535</name>
</gene>
<name>A0A1I5WUL3_9FIRM</name>
<evidence type="ECO:0000313" key="1">
    <source>
        <dbReference type="EMBL" id="SFQ23301.1"/>
    </source>
</evidence>
<accession>A0A1I5WUL3</accession>
<dbReference type="AlphaFoldDB" id="A0A1I5WUL3"/>